<feature type="region of interest" description="Disordered" evidence="1">
    <location>
        <begin position="150"/>
        <end position="187"/>
    </location>
</feature>
<keyword evidence="2" id="KW-1133">Transmembrane helix</keyword>
<gene>
    <name evidence="3" type="ORF">GCM10009535_43830</name>
</gene>
<dbReference type="RefSeq" id="WP_344004638.1">
    <property type="nucleotide sequence ID" value="NZ_BAAAGU010000048.1"/>
</dbReference>
<dbReference type="Proteomes" id="UP001500724">
    <property type="component" value="Unassembled WGS sequence"/>
</dbReference>
<dbReference type="EMBL" id="BAAAGU010000048">
    <property type="protein sequence ID" value="GAA0659716.1"/>
    <property type="molecule type" value="Genomic_DNA"/>
</dbReference>
<proteinExistence type="predicted"/>
<feature type="transmembrane region" description="Helical" evidence="2">
    <location>
        <begin position="28"/>
        <end position="47"/>
    </location>
</feature>
<feature type="compositionally biased region" description="Basic and acidic residues" evidence="1">
    <location>
        <begin position="159"/>
        <end position="180"/>
    </location>
</feature>
<keyword evidence="2" id="KW-0472">Membrane</keyword>
<evidence type="ECO:0000256" key="2">
    <source>
        <dbReference type="SAM" id="Phobius"/>
    </source>
</evidence>
<evidence type="ECO:0008006" key="5">
    <source>
        <dbReference type="Google" id="ProtNLM"/>
    </source>
</evidence>
<reference evidence="3 4" key="1">
    <citation type="journal article" date="2019" name="Int. J. Syst. Evol. Microbiol.">
        <title>The Global Catalogue of Microorganisms (GCM) 10K type strain sequencing project: providing services to taxonomists for standard genome sequencing and annotation.</title>
        <authorList>
            <consortium name="The Broad Institute Genomics Platform"/>
            <consortium name="The Broad Institute Genome Sequencing Center for Infectious Disease"/>
            <person name="Wu L."/>
            <person name="Ma J."/>
        </authorList>
    </citation>
    <scope>NUCLEOTIDE SEQUENCE [LARGE SCALE GENOMIC DNA]</scope>
    <source>
        <strain evidence="3 4">JCM 10367</strain>
    </source>
</reference>
<protein>
    <recommendedName>
        <fullName evidence="5">Integral membrane protein</fullName>
    </recommendedName>
</protein>
<keyword evidence="4" id="KW-1185">Reference proteome</keyword>
<accession>A0ABN1HMX7</accession>
<feature type="transmembrane region" description="Helical" evidence="2">
    <location>
        <begin position="118"/>
        <end position="136"/>
    </location>
</feature>
<evidence type="ECO:0000256" key="1">
    <source>
        <dbReference type="SAM" id="MobiDB-lite"/>
    </source>
</evidence>
<evidence type="ECO:0000313" key="3">
    <source>
        <dbReference type="EMBL" id="GAA0659716.1"/>
    </source>
</evidence>
<keyword evidence="2" id="KW-0812">Transmembrane</keyword>
<organism evidence="3 4">
    <name type="scientific">Streptomyces thermocarboxydovorans</name>
    <dbReference type="NCBI Taxonomy" id="59298"/>
    <lineage>
        <taxon>Bacteria</taxon>
        <taxon>Bacillati</taxon>
        <taxon>Actinomycetota</taxon>
        <taxon>Actinomycetes</taxon>
        <taxon>Kitasatosporales</taxon>
        <taxon>Streptomycetaceae</taxon>
        <taxon>Streptomyces</taxon>
    </lineage>
</organism>
<sequence>MAHAAPRPRITGRRPTGTPDLFSERTHAMARIGTAVVLGLIFGFWAAANARFGGPITGWNLLLGFVSAAVFIVVYLALVAIGPRLPRELHAAAWGAFTACAVGFLVSQSHESILRSTWLGLISGAGLGLLLFYRYYSREGARGGLASREVARGSVEGARGSREVTRGSGEDARGSREEAPGPHPSRG</sequence>
<feature type="transmembrane region" description="Helical" evidence="2">
    <location>
        <begin position="59"/>
        <end position="82"/>
    </location>
</feature>
<comment type="caution">
    <text evidence="3">The sequence shown here is derived from an EMBL/GenBank/DDBJ whole genome shotgun (WGS) entry which is preliminary data.</text>
</comment>
<evidence type="ECO:0000313" key="4">
    <source>
        <dbReference type="Proteomes" id="UP001500724"/>
    </source>
</evidence>
<name>A0ABN1HMX7_9ACTN</name>
<feature type="transmembrane region" description="Helical" evidence="2">
    <location>
        <begin position="89"/>
        <end position="106"/>
    </location>
</feature>